<dbReference type="EMBL" id="VDUZ01000015">
    <property type="protein sequence ID" value="TXL75137.1"/>
    <property type="molecule type" value="Genomic_DNA"/>
</dbReference>
<feature type="region of interest" description="Disordered" evidence="1">
    <location>
        <begin position="85"/>
        <end position="106"/>
    </location>
</feature>
<dbReference type="AlphaFoldDB" id="A0A5C8PNG5"/>
<reference evidence="2 3" key="1">
    <citation type="submission" date="2019-06" db="EMBL/GenBank/DDBJ databases">
        <title>New taxonomy in bacterial strain CC-CFT640, isolated from vineyard.</title>
        <authorList>
            <person name="Lin S.-Y."/>
            <person name="Tsai C.-F."/>
            <person name="Young C.-C."/>
        </authorList>
    </citation>
    <scope>NUCLEOTIDE SEQUENCE [LARGE SCALE GENOMIC DNA]</scope>
    <source>
        <strain evidence="2 3">CC-CFT640</strain>
    </source>
</reference>
<keyword evidence="3" id="KW-1185">Reference proteome</keyword>
<comment type="caution">
    <text evidence="2">The sequence shown here is derived from an EMBL/GenBank/DDBJ whole genome shotgun (WGS) entry which is preliminary data.</text>
</comment>
<gene>
    <name evidence="2" type="ORF">FHP25_14730</name>
</gene>
<organism evidence="2 3">
    <name type="scientific">Vineibacter terrae</name>
    <dbReference type="NCBI Taxonomy" id="2586908"/>
    <lineage>
        <taxon>Bacteria</taxon>
        <taxon>Pseudomonadati</taxon>
        <taxon>Pseudomonadota</taxon>
        <taxon>Alphaproteobacteria</taxon>
        <taxon>Hyphomicrobiales</taxon>
        <taxon>Vineibacter</taxon>
    </lineage>
</organism>
<evidence type="ECO:0000313" key="2">
    <source>
        <dbReference type="EMBL" id="TXL75137.1"/>
    </source>
</evidence>
<dbReference type="RefSeq" id="WP_147847708.1">
    <property type="nucleotide sequence ID" value="NZ_VDUZ01000015.1"/>
</dbReference>
<proteinExistence type="predicted"/>
<name>A0A5C8PNG5_9HYPH</name>
<evidence type="ECO:0000256" key="1">
    <source>
        <dbReference type="SAM" id="MobiDB-lite"/>
    </source>
</evidence>
<sequence>MTKHRYLRRNGHVLVALLVDEDDFEFATRFAEREGYFGPVDFIQSVLTPALWEWRAHDERLLAEGASSPLETRHDDDDDLRIVEDEGGHVRLAGGDNPDPDDDIPF</sequence>
<protein>
    <submittedName>
        <fullName evidence="2">Uncharacterized protein</fullName>
    </submittedName>
</protein>
<accession>A0A5C8PNG5</accession>
<dbReference type="Proteomes" id="UP000321638">
    <property type="component" value="Unassembled WGS sequence"/>
</dbReference>
<evidence type="ECO:0000313" key="3">
    <source>
        <dbReference type="Proteomes" id="UP000321638"/>
    </source>
</evidence>